<dbReference type="EMBL" id="CAIIXF020000003">
    <property type="protein sequence ID" value="CAH1779555.1"/>
    <property type="molecule type" value="Genomic_DNA"/>
</dbReference>
<gene>
    <name evidence="1" type="ORF">OFUS_LOCUS6355</name>
</gene>
<accession>A0A8J1XSV3</accession>
<dbReference type="Proteomes" id="UP000749559">
    <property type="component" value="Unassembled WGS sequence"/>
</dbReference>
<organism evidence="1 2">
    <name type="scientific">Owenia fusiformis</name>
    <name type="common">Polychaete worm</name>
    <dbReference type="NCBI Taxonomy" id="6347"/>
    <lineage>
        <taxon>Eukaryota</taxon>
        <taxon>Metazoa</taxon>
        <taxon>Spiralia</taxon>
        <taxon>Lophotrochozoa</taxon>
        <taxon>Annelida</taxon>
        <taxon>Polychaeta</taxon>
        <taxon>Sedentaria</taxon>
        <taxon>Canalipalpata</taxon>
        <taxon>Sabellida</taxon>
        <taxon>Oweniida</taxon>
        <taxon>Oweniidae</taxon>
        <taxon>Owenia</taxon>
    </lineage>
</organism>
<reference evidence="1" key="1">
    <citation type="submission" date="2022-03" db="EMBL/GenBank/DDBJ databases">
        <authorList>
            <person name="Martin C."/>
        </authorList>
    </citation>
    <scope>NUCLEOTIDE SEQUENCE</scope>
</reference>
<protein>
    <submittedName>
        <fullName evidence="1">Uncharacterized protein</fullName>
    </submittedName>
</protein>
<proteinExistence type="predicted"/>
<comment type="caution">
    <text evidence="1">The sequence shown here is derived from an EMBL/GenBank/DDBJ whole genome shotgun (WGS) entry which is preliminary data.</text>
</comment>
<evidence type="ECO:0000313" key="1">
    <source>
        <dbReference type="EMBL" id="CAH1779555.1"/>
    </source>
</evidence>
<name>A0A8J1XSV3_OWEFU</name>
<dbReference type="OrthoDB" id="6059742at2759"/>
<dbReference type="AlphaFoldDB" id="A0A8J1XSV3"/>
<evidence type="ECO:0000313" key="2">
    <source>
        <dbReference type="Proteomes" id="UP000749559"/>
    </source>
</evidence>
<keyword evidence="2" id="KW-1185">Reference proteome</keyword>
<sequence>MGRAVFLLLTFAICAYLGQGENDASVQIGMLARQLMLQQFFVEERIRSEGHSGIKQTRYMATGTKSYYSNTHVHTGGVGAIHEHANNQRTVGMGEFTVVMNGVEFRTRHNDYSLSMPNPDSTAYNDIVDIPFPEVPPAVLTKPDVESQSEELREWFKAWRDNDFSVRDFRPYFKPVLCYLEGGWTTSTSDKIDEPFTSDRHFIDAQKWSELMEKVRYTSYTGSKSRLENFAYLPVTIMEVANGTTPVYAQWNYRIMCHPIKRHVPLHAFHLVDDIKTRKMQQEKTEKLSMSRKARFQINHILRDKNSYRDEGSRRSTLLDELMYEIPGKENYLGNIKDTTLDGNIVKREDGSPLNAAYYHRFFKVAEKDAMGEALHRRGYSDDNLFMAKTTQPKIASMEQTVCRRRKCVTETSRWTYAFPLEIIYLTPLNSWNPYKLEYKGDSKSEAGMTVTAGKRNGILNEAKAYNGTNRKLYYITPNEFFQNTQIEKTNADTARGSVGVLDGNGVMRKVKAAGTRIFFPEIPDVGRLRQRYPIMPIHAEGSTIYKNLEALTDIVMDIQDNMELLRKPLVSEPSTHPKYEGITLELTTATNEFVGPHVHIAELTAEDVEDAMNGERIVKETSEAAGHTHWLKIAYKKGKWLAVVCGNVPQCWDGHGREMEVIE</sequence>